<dbReference type="PANTHER" id="PTHR11440">
    <property type="entry name" value="LECITHIN-CHOLESTEROL ACYLTRANSFERASE-RELATED"/>
    <property type="match status" value="1"/>
</dbReference>
<name>A0AAJ7JB00_9HYME</name>
<dbReference type="Pfam" id="PF02450">
    <property type="entry name" value="LCAT"/>
    <property type="match status" value="1"/>
</dbReference>
<organism evidence="1 2">
    <name type="scientific">Ceratina calcarata</name>
    <dbReference type="NCBI Taxonomy" id="156304"/>
    <lineage>
        <taxon>Eukaryota</taxon>
        <taxon>Metazoa</taxon>
        <taxon>Ecdysozoa</taxon>
        <taxon>Arthropoda</taxon>
        <taxon>Hexapoda</taxon>
        <taxon>Insecta</taxon>
        <taxon>Pterygota</taxon>
        <taxon>Neoptera</taxon>
        <taxon>Endopterygota</taxon>
        <taxon>Hymenoptera</taxon>
        <taxon>Apocrita</taxon>
        <taxon>Aculeata</taxon>
        <taxon>Apoidea</taxon>
        <taxon>Anthophila</taxon>
        <taxon>Apidae</taxon>
        <taxon>Ceratina</taxon>
        <taxon>Zadontomerus</taxon>
    </lineage>
</organism>
<dbReference type="KEGG" id="ccal:108630389"/>
<dbReference type="Proteomes" id="UP000694925">
    <property type="component" value="Unplaced"/>
</dbReference>
<dbReference type="RefSeq" id="XP_017889176.1">
    <property type="nucleotide sequence ID" value="XM_018033687.2"/>
</dbReference>
<dbReference type="AlphaFoldDB" id="A0AAJ7JB00"/>
<sequence>MKLKVRPTKGPDTMRLGFIILSISLHSILNVNSWHFKNKQLSPVILIPGDGGSQVEAKLNKTSVVHYLCEKISTEYFNIWLNLELLVPVVIDCWIDNMKLNYDNVTRTTKNQDGVDIRIPGWGDPLVVEYLDPSKASPGSYFKDIANMLVDQIGYVRNNSLRGAPYDFRKGPNENEELFKKLKDLVEETYNMNKQTPVTLLAHSMGGPMTLIFLQRQSPTWKDKYINCLITLAGVWGGSVKALKVFAIGDDLGAYLLRQSTLKDEQITSPSLGWLLPSKLFWKDTEVLVQTAEKNYTLSTLRDYLIDINVPNGWEFRKDNEKYQLDFTAPGVEVHCLYGAGIDTVQRLYYKPGTSIEGIPQLIPGDGDGTVNLRSLEACKYWQGKQKQKVYSQVFPGLNHMDILKNNSVLNYIQTVLKV</sequence>
<evidence type="ECO:0000313" key="2">
    <source>
        <dbReference type="RefSeq" id="XP_017889176.1"/>
    </source>
</evidence>
<dbReference type="Gene3D" id="3.40.50.1820">
    <property type="entry name" value="alpha/beta hydrolase"/>
    <property type="match status" value="2"/>
</dbReference>
<evidence type="ECO:0000313" key="1">
    <source>
        <dbReference type="Proteomes" id="UP000694925"/>
    </source>
</evidence>
<dbReference type="InterPro" id="IPR029058">
    <property type="entry name" value="AB_hydrolase_fold"/>
</dbReference>
<dbReference type="GeneID" id="108630389"/>
<gene>
    <name evidence="2" type="primary">LOC108630389</name>
</gene>
<dbReference type="InterPro" id="IPR003386">
    <property type="entry name" value="LACT/PDAT_acylTrfase"/>
</dbReference>
<keyword evidence="1" id="KW-1185">Reference proteome</keyword>
<dbReference type="SUPFAM" id="SSF53474">
    <property type="entry name" value="alpha/beta-Hydrolases"/>
    <property type="match status" value="1"/>
</dbReference>
<dbReference type="GO" id="GO:0008374">
    <property type="term" value="F:O-acyltransferase activity"/>
    <property type="evidence" value="ECO:0007669"/>
    <property type="project" value="InterPro"/>
</dbReference>
<reference evidence="2" key="1">
    <citation type="submission" date="2025-08" db="UniProtKB">
        <authorList>
            <consortium name="RefSeq"/>
        </authorList>
    </citation>
    <scope>IDENTIFICATION</scope>
    <source>
        <tissue evidence="2">Whole body</tissue>
    </source>
</reference>
<dbReference type="GO" id="GO:0006629">
    <property type="term" value="P:lipid metabolic process"/>
    <property type="evidence" value="ECO:0007669"/>
    <property type="project" value="InterPro"/>
</dbReference>
<protein>
    <submittedName>
        <fullName evidence="2">Group XV phospholipase A2-like</fullName>
    </submittedName>
</protein>
<accession>A0AAJ7JB00</accession>
<proteinExistence type="predicted"/>